<evidence type="ECO:0000313" key="1">
    <source>
        <dbReference type="EMBL" id="KIM25750.1"/>
    </source>
</evidence>
<dbReference type="AlphaFoldDB" id="A0A0C3AME0"/>
<reference evidence="1 2" key="1">
    <citation type="submission" date="2014-04" db="EMBL/GenBank/DDBJ databases">
        <authorList>
            <consortium name="DOE Joint Genome Institute"/>
            <person name="Kuo A."/>
            <person name="Zuccaro A."/>
            <person name="Kohler A."/>
            <person name="Nagy L.G."/>
            <person name="Floudas D."/>
            <person name="Copeland A."/>
            <person name="Barry K.W."/>
            <person name="Cichocki N."/>
            <person name="Veneault-Fourrey C."/>
            <person name="LaButti K."/>
            <person name="Lindquist E.A."/>
            <person name="Lipzen A."/>
            <person name="Lundell T."/>
            <person name="Morin E."/>
            <person name="Murat C."/>
            <person name="Sun H."/>
            <person name="Tunlid A."/>
            <person name="Henrissat B."/>
            <person name="Grigoriev I.V."/>
            <person name="Hibbett D.S."/>
            <person name="Martin F."/>
            <person name="Nordberg H.P."/>
            <person name="Cantor M.N."/>
            <person name="Hua S.X."/>
        </authorList>
    </citation>
    <scope>NUCLEOTIDE SEQUENCE [LARGE SCALE GENOMIC DNA]</scope>
    <source>
        <strain evidence="1 2">MAFF 305830</strain>
    </source>
</reference>
<dbReference type="Proteomes" id="UP000054097">
    <property type="component" value="Unassembled WGS sequence"/>
</dbReference>
<dbReference type="HOGENOM" id="CLU_1046497_0_0_1"/>
<reference evidence="2" key="2">
    <citation type="submission" date="2015-01" db="EMBL/GenBank/DDBJ databases">
        <title>Evolutionary Origins and Diversification of the Mycorrhizal Mutualists.</title>
        <authorList>
            <consortium name="DOE Joint Genome Institute"/>
            <consortium name="Mycorrhizal Genomics Consortium"/>
            <person name="Kohler A."/>
            <person name="Kuo A."/>
            <person name="Nagy L.G."/>
            <person name="Floudas D."/>
            <person name="Copeland A."/>
            <person name="Barry K.W."/>
            <person name="Cichocki N."/>
            <person name="Veneault-Fourrey C."/>
            <person name="LaButti K."/>
            <person name="Lindquist E.A."/>
            <person name="Lipzen A."/>
            <person name="Lundell T."/>
            <person name="Morin E."/>
            <person name="Murat C."/>
            <person name="Riley R."/>
            <person name="Ohm R."/>
            <person name="Sun H."/>
            <person name="Tunlid A."/>
            <person name="Henrissat B."/>
            <person name="Grigoriev I.V."/>
            <person name="Hibbett D.S."/>
            <person name="Martin F."/>
        </authorList>
    </citation>
    <scope>NUCLEOTIDE SEQUENCE [LARGE SCALE GENOMIC DNA]</scope>
    <source>
        <strain evidence="2">MAFF 305830</strain>
    </source>
</reference>
<proteinExistence type="predicted"/>
<keyword evidence="2" id="KW-1185">Reference proteome</keyword>
<gene>
    <name evidence="1" type="ORF">M408DRAFT_25871</name>
</gene>
<protein>
    <submittedName>
        <fullName evidence="1">Uncharacterized protein</fullName>
    </submittedName>
</protein>
<organism evidence="1 2">
    <name type="scientific">Serendipita vermifera MAFF 305830</name>
    <dbReference type="NCBI Taxonomy" id="933852"/>
    <lineage>
        <taxon>Eukaryota</taxon>
        <taxon>Fungi</taxon>
        <taxon>Dikarya</taxon>
        <taxon>Basidiomycota</taxon>
        <taxon>Agaricomycotina</taxon>
        <taxon>Agaricomycetes</taxon>
        <taxon>Sebacinales</taxon>
        <taxon>Serendipitaceae</taxon>
        <taxon>Serendipita</taxon>
    </lineage>
</organism>
<accession>A0A0C3AME0</accession>
<sequence>MSFFELSSLLAKYTNLQHLRISIPTLIIPGAHIELPFLHTLSITIEALEDESEVPNPLLPSHIGVWNLPQLRYLEVDSVYANVWEIKLLHFLLTQVGRAITHFHLGEELLERYDVTKLHLFNDFWEAAVSLECLGVGISDFSKLSGPPESHDGIPVTIFLHMRNRWWLSRDQPREFIENLPKQWQPGLLGQVKLGVTWEDLRNWFNYDERRFGFQMGIWNGDVQILDVLHTTGHGLMDREGVAFDEVIRDSLVSVASLAKPRVVGD</sequence>
<dbReference type="EMBL" id="KN824311">
    <property type="protein sequence ID" value="KIM25750.1"/>
    <property type="molecule type" value="Genomic_DNA"/>
</dbReference>
<evidence type="ECO:0000313" key="2">
    <source>
        <dbReference type="Proteomes" id="UP000054097"/>
    </source>
</evidence>
<name>A0A0C3AME0_SERVB</name>